<dbReference type="EMBL" id="LXQA010167658">
    <property type="protein sequence ID" value="MCI28737.1"/>
    <property type="molecule type" value="Genomic_DNA"/>
</dbReference>
<organism evidence="1 2">
    <name type="scientific">Trifolium medium</name>
    <dbReference type="NCBI Taxonomy" id="97028"/>
    <lineage>
        <taxon>Eukaryota</taxon>
        <taxon>Viridiplantae</taxon>
        <taxon>Streptophyta</taxon>
        <taxon>Embryophyta</taxon>
        <taxon>Tracheophyta</taxon>
        <taxon>Spermatophyta</taxon>
        <taxon>Magnoliopsida</taxon>
        <taxon>eudicotyledons</taxon>
        <taxon>Gunneridae</taxon>
        <taxon>Pentapetalae</taxon>
        <taxon>rosids</taxon>
        <taxon>fabids</taxon>
        <taxon>Fabales</taxon>
        <taxon>Fabaceae</taxon>
        <taxon>Papilionoideae</taxon>
        <taxon>50 kb inversion clade</taxon>
        <taxon>NPAAA clade</taxon>
        <taxon>Hologalegina</taxon>
        <taxon>IRL clade</taxon>
        <taxon>Trifolieae</taxon>
        <taxon>Trifolium</taxon>
    </lineage>
</organism>
<protein>
    <submittedName>
        <fullName evidence="1">Uncharacterized protein</fullName>
    </submittedName>
</protein>
<dbReference type="AlphaFoldDB" id="A0A392QXG9"/>
<sequence>MVVEDGRCRSIDQITVRKSIWTGGGCLSGDKHGDRRLALNRRRRMREILARK</sequence>
<evidence type="ECO:0000313" key="1">
    <source>
        <dbReference type="EMBL" id="MCI28737.1"/>
    </source>
</evidence>
<keyword evidence="2" id="KW-1185">Reference proteome</keyword>
<dbReference type="Proteomes" id="UP000265520">
    <property type="component" value="Unassembled WGS sequence"/>
</dbReference>
<name>A0A392QXG9_9FABA</name>
<evidence type="ECO:0000313" key="2">
    <source>
        <dbReference type="Proteomes" id="UP000265520"/>
    </source>
</evidence>
<comment type="caution">
    <text evidence="1">The sequence shown here is derived from an EMBL/GenBank/DDBJ whole genome shotgun (WGS) entry which is preliminary data.</text>
</comment>
<proteinExistence type="predicted"/>
<accession>A0A392QXG9</accession>
<reference evidence="1 2" key="1">
    <citation type="journal article" date="2018" name="Front. Plant Sci.">
        <title>Red Clover (Trifolium pratense) and Zigzag Clover (T. medium) - A Picture of Genomic Similarities and Differences.</title>
        <authorList>
            <person name="Dluhosova J."/>
            <person name="Istvanek J."/>
            <person name="Nedelnik J."/>
            <person name="Repkova J."/>
        </authorList>
    </citation>
    <scope>NUCLEOTIDE SEQUENCE [LARGE SCALE GENOMIC DNA]</scope>
    <source>
        <strain evidence="2">cv. 10/8</strain>
        <tissue evidence="1">Leaf</tissue>
    </source>
</reference>